<evidence type="ECO:0000313" key="1">
    <source>
        <dbReference type="EMBL" id="KAH3718162.1"/>
    </source>
</evidence>
<dbReference type="AlphaFoldDB" id="A0A9D4C6Q0"/>
<keyword evidence="2" id="KW-1185">Reference proteome</keyword>
<accession>A0A9D4C6Q0</accession>
<evidence type="ECO:0000313" key="2">
    <source>
        <dbReference type="Proteomes" id="UP000828390"/>
    </source>
</evidence>
<sequence length="100" mass="11474">MCSCSAKRVEDPSVWDTKPEDLVIHREQGYAAIEKHMKESHINLCSVQSKEVLGDIETLLNLWLVLQRHYNSLVGIWAQICVLSRAKGCWEISRRSCIYG</sequence>
<name>A0A9D4C6Q0_DREPO</name>
<gene>
    <name evidence="1" type="ORF">DPMN_060961</name>
</gene>
<reference evidence="1" key="1">
    <citation type="journal article" date="2019" name="bioRxiv">
        <title>The Genome of the Zebra Mussel, Dreissena polymorpha: A Resource for Invasive Species Research.</title>
        <authorList>
            <person name="McCartney M.A."/>
            <person name="Auch B."/>
            <person name="Kono T."/>
            <person name="Mallez S."/>
            <person name="Zhang Y."/>
            <person name="Obille A."/>
            <person name="Becker A."/>
            <person name="Abrahante J.E."/>
            <person name="Garbe J."/>
            <person name="Badalamenti J.P."/>
            <person name="Herman A."/>
            <person name="Mangelson H."/>
            <person name="Liachko I."/>
            <person name="Sullivan S."/>
            <person name="Sone E.D."/>
            <person name="Koren S."/>
            <person name="Silverstein K.A.T."/>
            <person name="Beckman K.B."/>
            <person name="Gohl D.M."/>
        </authorList>
    </citation>
    <scope>NUCLEOTIDE SEQUENCE</scope>
    <source>
        <strain evidence="1">Duluth1</strain>
        <tissue evidence="1">Whole animal</tissue>
    </source>
</reference>
<protein>
    <submittedName>
        <fullName evidence="1">Uncharacterized protein</fullName>
    </submittedName>
</protein>
<organism evidence="1 2">
    <name type="scientific">Dreissena polymorpha</name>
    <name type="common">Zebra mussel</name>
    <name type="synonym">Mytilus polymorpha</name>
    <dbReference type="NCBI Taxonomy" id="45954"/>
    <lineage>
        <taxon>Eukaryota</taxon>
        <taxon>Metazoa</taxon>
        <taxon>Spiralia</taxon>
        <taxon>Lophotrochozoa</taxon>
        <taxon>Mollusca</taxon>
        <taxon>Bivalvia</taxon>
        <taxon>Autobranchia</taxon>
        <taxon>Heteroconchia</taxon>
        <taxon>Euheterodonta</taxon>
        <taxon>Imparidentia</taxon>
        <taxon>Neoheterodontei</taxon>
        <taxon>Myida</taxon>
        <taxon>Dreissenoidea</taxon>
        <taxon>Dreissenidae</taxon>
        <taxon>Dreissena</taxon>
    </lineage>
</organism>
<dbReference type="Proteomes" id="UP000828390">
    <property type="component" value="Unassembled WGS sequence"/>
</dbReference>
<comment type="caution">
    <text evidence="1">The sequence shown here is derived from an EMBL/GenBank/DDBJ whole genome shotgun (WGS) entry which is preliminary data.</text>
</comment>
<reference evidence="1" key="2">
    <citation type="submission" date="2020-11" db="EMBL/GenBank/DDBJ databases">
        <authorList>
            <person name="McCartney M.A."/>
            <person name="Auch B."/>
            <person name="Kono T."/>
            <person name="Mallez S."/>
            <person name="Becker A."/>
            <person name="Gohl D.M."/>
            <person name="Silverstein K.A.T."/>
            <person name="Koren S."/>
            <person name="Bechman K.B."/>
            <person name="Herman A."/>
            <person name="Abrahante J.E."/>
            <person name="Garbe J."/>
        </authorList>
    </citation>
    <scope>NUCLEOTIDE SEQUENCE</scope>
    <source>
        <strain evidence="1">Duluth1</strain>
        <tissue evidence="1">Whole animal</tissue>
    </source>
</reference>
<dbReference type="EMBL" id="JAIWYP010000013">
    <property type="protein sequence ID" value="KAH3718162.1"/>
    <property type="molecule type" value="Genomic_DNA"/>
</dbReference>
<proteinExistence type="predicted"/>